<dbReference type="GO" id="GO:0005524">
    <property type="term" value="F:ATP binding"/>
    <property type="evidence" value="ECO:0007669"/>
    <property type="project" value="InterPro"/>
</dbReference>
<dbReference type="AlphaFoldDB" id="A0A8H7XP13"/>
<reference evidence="3" key="1">
    <citation type="submission" date="2021-02" db="EMBL/GenBank/DDBJ databases">
        <title>Psilocybe cubensis genome.</title>
        <authorList>
            <person name="Mckernan K.J."/>
            <person name="Crawford S."/>
            <person name="Trippe A."/>
            <person name="Kane L.T."/>
            <person name="Mclaughlin S."/>
        </authorList>
    </citation>
    <scope>NUCLEOTIDE SEQUENCE [LARGE SCALE GENOMIC DNA]</scope>
    <source>
        <strain evidence="3">MGC-MH-2018</strain>
    </source>
</reference>
<feature type="transmembrane region" description="Helical" evidence="1">
    <location>
        <begin position="12"/>
        <end position="31"/>
    </location>
</feature>
<dbReference type="PANTHER" id="PTHR24347">
    <property type="entry name" value="SERINE/THREONINE-PROTEIN KINASE"/>
    <property type="match status" value="1"/>
</dbReference>
<dbReference type="Gene3D" id="1.10.510.10">
    <property type="entry name" value="Transferase(Phosphotransferase) domain 1"/>
    <property type="match status" value="1"/>
</dbReference>
<evidence type="ECO:0000259" key="2">
    <source>
        <dbReference type="PROSITE" id="PS50011"/>
    </source>
</evidence>
<keyword evidence="1" id="KW-0812">Transmembrane</keyword>
<dbReference type="EMBL" id="JAFIQS010000016">
    <property type="protein sequence ID" value="KAG5163065.1"/>
    <property type="molecule type" value="Genomic_DNA"/>
</dbReference>
<dbReference type="SMART" id="SM00220">
    <property type="entry name" value="S_TKc"/>
    <property type="match status" value="1"/>
</dbReference>
<proteinExistence type="predicted"/>
<accession>A0A8H7XP13</accession>
<dbReference type="InterPro" id="IPR011009">
    <property type="entry name" value="Kinase-like_dom_sf"/>
</dbReference>
<feature type="domain" description="Protein kinase" evidence="2">
    <location>
        <begin position="104"/>
        <end position="379"/>
    </location>
</feature>
<sequence length="379" mass="43787">MAQTVSSTHAYYSIISIAAAASIILFPFIGLRHKPRYPNRKKLPSSLESWRKLHDVPYNVVWDELRYFLESHGFQLWRRGFGAQKWDGDFPQCDNFMFLTSHKPRNMSLVNWKSFATTEVGLRHAARMNGVRDVVLRVIVNLGEGHAHLNLLKRLARPPDSLLSSNHILPILYEVVFEDIIILAVPKLIFDLDDACRPGKFSNSIEDVLYMIVQALEGVSYLHQNLIAHQDLFLNNFMVEWVPESLAERTSVTRPRVYIIDLETAVEFPEHSKVSERLCSKFHRSLDDYGRYVAPELKTLQPYCPFRLDMWQLGMNLNMAVETDLKEIDEIWLGLCAHAPEERLTADEALKALDEYLRRTPSTALHRKLLTPKDKNLVF</sequence>
<name>A0A8H7XP13_PSICU</name>
<dbReference type="GO" id="GO:0004672">
    <property type="term" value="F:protein kinase activity"/>
    <property type="evidence" value="ECO:0007669"/>
    <property type="project" value="InterPro"/>
</dbReference>
<dbReference type="SUPFAM" id="SSF56112">
    <property type="entry name" value="Protein kinase-like (PK-like)"/>
    <property type="match status" value="1"/>
</dbReference>
<dbReference type="PROSITE" id="PS50011">
    <property type="entry name" value="PROTEIN_KINASE_DOM"/>
    <property type="match status" value="1"/>
</dbReference>
<comment type="caution">
    <text evidence="3">The sequence shown here is derived from an EMBL/GenBank/DDBJ whole genome shotgun (WGS) entry which is preliminary data.</text>
</comment>
<gene>
    <name evidence="3" type="ORF">JR316_011932</name>
</gene>
<evidence type="ECO:0000256" key="1">
    <source>
        <dbReference type="SAM" id="Phobius"/>
    </source>
</evidence>
<dbReference type="Pfam" id="PF00069">
    <property type="entry name" value="Pkinase"/>
    <property type="match status" value="1"/>
</dbReference>
<keyword evidence="1" id="KW-1133">Transmembrane helix</keyword>
<keyword evidence="1" id="KW-0472">Membrane</keyword>
<organism evidence="3">
    <name type="scientific">Psilocybe cubensis</name>
    <name type="common">Psychedelic mushroom</name>
    <name type="synonym">Stropharia cubensis</name>
    <dbReference type="NCBI Taxonomy" id="181762"/>
    <lineage>
        <taxon>Eukaryota</taxon>
        <taxon>Fungi</taxon>
        <taxon>Dikarya</taxon>
        <taxon>Basidiomycota</taxon>
        <taxon>Agaricomycotina</taxon>
        <taxon>Agaricomycetes</taxon>
        <taxon>Agaricomycetidae</taxon>
        <taxon>Agaricales</taxon>
        <taxon>Agaricineae</taxon>
        <taxon>Strophariaceae</taxon>
        <taxon>Psilocybe</taxon>
    </lineage>
</organism>
<evidence type="ECO:0000313" key="3">
    <source>
        <dbReference type="EMBL" id="KAG5163065.1"/>
    </source>
</evidence>
<protein>
    <recommendedName>
        <fullName evidence="2">Protein kinase domain-containing protein</fullName>
    </recommendedName>
</protein>
<dbReference type="InterPro" id="IPR000719">
    <property type="entry name" value="Prot_kinase_dom"/>
</dbReference>